<evidence type="ECO:0000313" key="2">
    <source>
        <dbReference type="Proteomes" id="UP000503840"/>
    </source>
</evidence>
<name>A0A7J0BFB7_9BACT</name>
<organism evidence="1 2">
    <name type="scientific">Desulfovibrio subterraneus</name>
    <dbReference type="NCBI Taxonomy" id="2718620"/>
    <lineage>
        <taxon>Bacteria</taxon>
        <taxon>Pseudomonadati</taxon>
        <taxon>Thermodesulfobacteriota</taxon>
        <taxon>Desulfovibrionia</taxon>
        <taxon>Desulfovibrionales</taxon>
        <taxon>Desulfovibrionaceae</taxon>
        <taxon>Desulfovibrio</taxon>
    </lineage>
</organism>
<comment type="caution">
    <text evidence="1">The sequence shown here is derived from an EMBL/GenBank/DDBJ whole genome shotgun (WGS) entry which is preliminary data.</text>
</comment>
<sequence>MHVELPEEDTDLTPDRPFNPWRVPASPAVEQLIQDVLNQVRNYETLYQLRKRKRKQADQVTFEKAVSAVVCDLIHQHLNQPEGRVFITRSHTRLGTRSRYRPAIYSKALPAILDVLASPELCFVEQSLGYEGFFGPSQQTTLRAGKRLISRIESAAIGLDAIGLSEEQETICLRDTRDSLWDEGAMLEYEDTPVTSGYRDQMRTINRWLRQADLDFDDLYAGEGKVVDVSNRMLRRIFTQGSFGSGGRLFGGFWQMLSREERRQGLHINGEQAVELDYGQATPRIAYGLLETVLPMEDAYSIPGFESHRAGMKKVLNAMLFADKPLTRMPKGVRKEFSAQHSISEVVSAIEAAHAGLKELFYTGIGHKLQFMESQIMVDVLVRLMSEGVVALPIHDAILVPESSKELGLRVMDTVFQDHTGIVSQISVKE</sequence>
<dbReference type="AlphaFoldDB" id="A0A7J0BFB7"/>
<proteinExistence type="predicted"/>
<dbReference type="Proteomes" id="UP000503840">
    <property type="component" value="Unassembled WGS sequence"/>
</dbReference>
<accession>A0A7J0BFB7</accession>
<reference evidence="1 2" key="1">
    <citation type="submission" date="2020-05" db="EMBL/GenBank/DDBJ databases">
        <title>Draft genome sequence of Desulfovibrio sp. strain HN2T.</title>
        <authorList>
            <person name="Ueno A."/>
            <person name="Tamazawa S."/>
            <person name="Tamamura S."/>
            <person name="Murakami T."/>
            <person name="Kiyama T."/>
            <person name="Inomata H."/>
            <person name="Amano Y."/>
            <person name="Miyakawa K."/>
            <person name="Tamaki H."/>
            <person name="Naganuma T."/>
            <person name="Kaneko K."/>
        </authorList>
    </citation>
    <scope>NUCLEOTIDE SEQUENCE [LARGE SCALE GENOMIC DNA]</scope>
    <source>
        <strain evidence="1 2">HN2</strain>
    </source>
</reference>
<protein>
    <submittedName>
        <fullName evidence="1">Uncharacterized protein</fullName>
    </submittedName>
</protein>
<gene>
    <name evidence="1" type="ORF">DSM101010T_07440</name>
</gene>
<dbReference type="RefSeq" id="WP_174404084.1">
    <property type="nucleotide sequence ID" value="NZ_BLVO01000005.1"/>
</dbReference>
<keyword evidence="2" id="KW-1185">Reference proteome</keyword>
<evidence type="ECO:0000313" key="1">
    <source>
        <dbReference type="EMBL" id="GFM32379.1"/>
    </source>
</evidence>
<dbReference type="EMBL" id="BLVO01000005">
    <property type="protein sequence ID" value="GFM32379.1"/>
    <property type="molecule type" value="Genomic_DNA"/>
</dbReference>